<protein>
    <submittedName>
        <fullName evidence="3">YVTN family beta-propeller protein</fullName>
    </submittedName>
</protein>
<dbReference type="PANTHER" id="PTHR47197:SF3">
    <property type="entry name" value="DIHYDRO-HEME D1 DEHYDROGENASE"/>
    <property type="match status" value="1"/>
</dbReference>
<keyword evidence="4" id="KW-1185">Reference proteome</keyword>
<dbReference type="PANTHER" id="PTHR47197">
    <property type="entry name" value="PROTEIN NIRF"/>
    <property type="match status" value="1"/>
</dbReference>
<dbReference type="Pfam" id="PF10282">
    <property type="entry name" value="Lactonase"/>
    <property type="match status" value="1"/>
</dbReference>
<dbReference type="InterPro" id="IPR015943">
    <property type="entry name" value="WD40/YVTN_repeat-like_dom_sf"/>
</dbReference>
<feature type="chain" id="PRO_5020306145" evidence="2">
    <location>
        <begin position="20"/>
        <end position="793"/>
    </location>
</feature>
<dbReference type="OrthoDB" id="145213at2"/>
<dbReference type="Pfam" id="PF04185">
    <property type="entry name" value="Phosphoesterase"/>
    <property type="match status" value="1"/>
</dbReference>
<dbReference type="RefSeq" id="WP_133993735.1">
    <property type="nucleotide sequence ID" value="NZ_SODV01000001.1"/>
</dbReference>
<dbReference type="EMBL" id="SODV01000001">
    <property type="protein sequence ID" value="TDX01312.1"/>
    <property type="molecule type" value="Genomic_DNA"/>
</dbReference>
<dbReference type="InterPro" id="IPR011048">
    <property type="entry name" value="Haem_d1_sf"/>
</dbReference>
<evidence type="ECO:0000256" key="2">
    <source>
        <dbReference type="SAM" id="SignalP"/>
    </source>
</evidence>
<dbReference type="InterPro" id="IPR007312">
    <property type="entry name" value="Phosphoesterase"/>
</dbReference>
<evidence type="ECO:0000256" key="1">
    <source>
        <dbReference type="ARBA" id="ARBA00022801"/>
    </source>
</evidence>
<accession>A0A4R8DSR3</accession>
<comment type="caution">
    <text evidence="3">The sequence shown here is derived from an EMBL/GenBank/DDBJ whole genome shotgun (WGS) entry which is preliminary data.</text>
</comment>
<dbReference type="InterPro" id="IPR017850">
    <property type="entry name" value="Alkaline_phosphatase_core_sf"/>
</dbReference>
<organism evidence="3 4">
    <name type="scientific">Dinghuibacter silviterrae</name>
    <dbReference type="NCBI Taxonomy" id="1539049"/>
    <lineage>
        <taxon>Bacteria</taxon>
        <taxon>Pseudomonadati</taxon>
        <taxon>Bacteroidota</taxon>
        <taxon>Chitinophagia</taxon>
        <taxon>Chitinophagales</taxon>
        <taxon>Chitinophagaceae</taxon>
        <taxon>Dinghuibacter</taxon>
    </lineage>
</organism>
<keyword evidence="2" id="KW-0732">Signal</keyword>
<dbReference type="AlphaFoldDB" id="A0A4R8DSR3"/>
<gene>
    <name evidence="3" type="ORF">EDB95_2345</name>
</gene>
<dbReference type="Proteomes" id="UP000294498">
    <property type="component" value="Unassembled WGS sequence"/>
</dbReference>
<name>A0A4R8DSR3_9BACT</name>
<dbReference type="InterPro" id="IPR019405">
    <property type="entry name" value="Lactonase_7-beta_prop"/>
</dbReference>
<sequence>MKIRLFLLLATTAAATATAQTPGPAGPRTLLPTGWYLSPAGTATPLSSDLPLNLAVAPDGVHAAVTDNGNGRQCIDLLDLKSRKVINTVTIGKAWLGLAYSKKYLFASGGNDNIVIRYTQDLKKQDTLTLGPRRTMISPTGLAVDGQMLYVVTKEDDALYVCDAEKLQTLKRIALSAEAYTCLLNPHKNELYISAWGGKKVWIYDTKAGILTDSVETEDHPNDMALSKDGAWLYVANANANSVSVIDTKARKAVETLNTAIAPDAPTGSTTNSVAIEGKTLYVANADNNYLAVFDVSEPGHSRSLGFIPVGWYPTCVRTWKGGLLVTDGKGLTSMADPDAHGPYGHVQSYKTSHHETQYIGSMFTGAVSFIPWPTPDQMTAYTQQVYANTPYNKAIEAQADGEAGNPVPRSAKDTTPIKYVFYILKENRTYDQVLGDLPQGNGDTSLCLFGRTVTPNAHALSEDFVLLDNFYVNAEVSADGHNWSMAGYATDFVEKNWPTNYSGRGGHYDFDGSRPAANPTNGFIWDYCARAGVSFRNYGEFEDNGPPTLPVLKEPAHYCKAYPGWNLDIQDIYREKIFEHDFDSLVQAGTVPHFNTIYLPNDHTSGMYKGAYTPMAHVADNDLALGQLVDHISHSPIWAHAAIFVLEDDAQDGPDHVDAHRSVAYVISPYIRRHTVNHTLYSTAAMLRTMELIVGLPPMSQYDAAATPMYGCFTATPDTTAYTFRPALTDINARNAARTASAMLSEGFDLTRADAVPDGLLNEVIWKSVKGEQGSMPAPKRSAFVLVAKDND</sequence>
<reference evidence="3 4" key="1">
    <citation type="submission" date="2019-03" db="EMBL/GenBank/DDBJ databases">
        <title>Genomic Encyclopedia of Type Strains, Phase IV (KMG-IV): sequencing the most valuable type-strain genomes for metagenomic binning, comparative biology and taxonomic classification.</title>
        <authorList>
            <person name="Goeker M."/>
        </authorList>
    </citation>
    <scope>NUCLEOTIDE SEQUENCE [LARGE SCALE GENOMIC DNA]</scope>
    <source>
        <strain evidence="3 4">DSM 100059</strain>
    </source>
</reference>
<proteinExistence type="predicted"/>
<dbReference type="SUPFAM" id="SSF51004">
    <property type="entry name" value="C-terminal (heme d1) domain of cytochrome cd1-nitrite reductase"/>
    <property type="match status" value="1"/>
</dbReference>
<keyword evidence="1" id="KW-0378">Hydrolase</keyword>
<dbReference type="Gene3D" id="2.130.10.10">
    <property type="entry name" value="YVTN repeat-like/Quinoprotein amine dehydrogenase"/>
    <property type="match status" value="2"/>
</dbReference>
<feature type="signal peptide" evidence="2">
    <location>
        <begin position="1"/>
        <end position="19"/>
    </location>
</feature>
<dbReference type="InterPro" id="IPR051200">
    <property type="entry name" value="Host-pathogen_enzymatic-act"/>
</dbReference>
<evidence type="ECO:0000313" key="4">
    <source>
        <dbReference type="Proteomes" id="UP000294498"/>
    </source>
</evidence>
<evidence type="ECO:0000313" key="3">
    <source>
        <dbReference type="EMBL" id="TDX01312.1"/>
    </source>
</evidence>
<dbReference type="GO" id="GO:0016788">
    <property type="term" value="F:hydrolase activity, acting on ester bonds"/>
    <property type="evidence" value="ECO:0007669"/>
    <property type="project" value="InterPro"/>
</dbReference>
<dbReference type="Gene3D" id="3.40.720.10">
    <property type="entry name" value="Alkaline Phosphatase, subunit A"/>
    <property type="match status" value="1"/>
</dbReference>